<dbReference type="EMBL" id="JAEFCI010010977">
    <property type="protein sequence ID" value="KAG5456897.1"/>
    <property type="molecule type" value="Genomic_DNA"/>
</dbReference>
<sequence length="159" mass="16272">MFAVCSSTAARGTPVALARRSCAPAKCRAAGAAAARQQRGSGPAAAANYASVAPSAPVRVAGAFGGVKVVSADDGASDACVLSIALPAGARHQRVGESGLAHHHKNWAFTGTFTNTALAITREAEIHGGSLTSNLTREALFLTAEFHRKDLYVLARFAL</sequence>
<evidence type="ECO:0000313" key="2">
    <source>
        <dbReference type="EMBL" id="KAG5456897.1"/>
    </source>
</evidence>
<accession>A0A8H7ZPC9</accession>
<dbReference type="Proteomes" id="UP000673691">
    <property type="component" value="Unassembled WGS sequence"/>
</dbReference>
<organism evidence="2 3">
    <name type="scientific">Olpidium bornovanus</name>
    <dbReference type="NCBI Taxonomy" id="278681"/>
    <lineage>
        <taxon>Eukaryota</taxon>
        <taxon>Fungi</taxon>
        <taxon>Fungi incertae sedis</taxon>
        <taxon>Olpidiomycota</taxon>
        <taxon>Olpidiomycotina</taxon>
        <taxon>Olpidiomycetes</taxon>
        <taxon>Olpidiales</taxon>
        <taxon>Olpidiaceae</taxon>
        <taxon>Olpidium</taxon>
    </lineage>
</organism>
<reference evidence="2 3" key="1">
    <citation type="journal article" name="Sci. Rep.">
        <title>Genome-scale phylogenetic analyses confirm Olpidium as the closest living zoosporic fungus to the non-flagellated, terrestrial fungi.</title>
        <authorList>
            <person name="Chang Y."/>
            <person name="Rochon D."/>
            <person name="Sekimoto S."/>
            <person name="Wang Y."/>
            <person name="Chovatia M."/>
            <person name="Sandor L."/>
            <person name="Salamov A."/>
            <person name="Grigoriev I.V."/>
            <person name="Stajich J.E."/>
            <person name="Spatafora J.W."/>
        </authorList>
    </citation>
    <scope>NUCLEOTIDE SEQUENCE [LARGE SCALE GENOMIC DNA]</scope>
    <source>
        <strain evidence="2">S191</strain>
    </source>
</reference>
<dbReference type="InterPro" id="IPR011249">
    <property type="entry name" value="Metalloenz_LuxS/M16"/>
</dbReference>
<dbReference type="SUPFAM" id="SSF63411">
    <property type="entry name" value="LuxS/MPP-like metallohydrolase"/>
    <property type="match status" value="1"/>
</dbReference>
<dbReference type="InterPro" id="IPR011765">
    <property type="entry name" value="Pept_M16_N"/>
</dbReference>
<dbReference type="Gene3D" id="3.30.830.10">
    <property type="entry name" value="Metalloenzyme, LuxS/M16 peptidase-like"/>
    <property type="match status" value="1"/>
</dbReference>
<comment type="caution">
    <text evidence="2">The sequence shown here is derived from an EMBL/GenBank/DDBJ whole genome shotgun (WGS) entry which is preliminary data.</text>
</comment>
<dbReference type="AlphaFoldDB" id="A0A8H7ZPC9"/>
<gene>
    <name evidence="2" type="ORF">BJ554DRAFT_3226</name>
</gene>
<dbReference type="Pfam" id="PF00675">
    <property type="entry name" value="Peptidase_M16"/>
    <property type="match status" value="1"/>
</dbReference>
<evidence type="ECO:0000259" key="1">
    <source>
        <dbReference type="Pfam" id="PF00675"/>
    </source>
</evidence>
<keyword evidence="3" id="KW-1185">Reference proteome</keyword>
<proteinExistence type="predicted"/>
<dbReference type="GO" id="GO:0046872">
    <property type="term" value="F:metal ion binding"/>
    <property type="evidence" value="ECO:0007669"/>
    <property type="project" value="InterPro"/>
</dbReference>
<dbReference type="OrthoDB" id="6369905at2759"/>
<feature type="domain" description="Peptidase M16 N-terminal" evidence="1">
    <location>
        <begin position="68"/>
        <end position="152"/>
    </location>
</feature>
<evidence type="ECO:0000313" key="3">
    <source>
        <dbReference type="Proteomes" id="UP000673691"/>
    </source>
</evidence>
<protein>
    <recommendedName>
        <fullName evidence="1">Peptidase M16 N-terminal domain-containing protein</fullName>
    </recommendedName>
</protein>
<name>A0A8H7ZPC9_9FUNG</name>